<gene>
    <name evidence="3" type="ORF">Cgig2_021209</name>
</gene>
<proteinExistence type="predicted"/>
<dbReference type="Proteomes" id="UP001153076">
    <property type="component" value="Unassembled WGS sequence"/>
</dbReference>
<dbReference type="Pfam" id="PF00646">
    <property type="entry name" value="F-box"/>
    <property type="match status" value="1"/>
</dbReference>
<protein>
    <recommendedName>
        <fullName evidence="2">F-box domain-containing protein</fullName>
    </recommendedName>
</protein>
<evidence type="ECO:0000313" key="3">
    <source>
        <dbReference type="EMBL" id="KAJ8450737.1"/>
    </source>
</evidence>
<accession>A0A9Q1KY81</accession>
<organism evidence="3 4">
    <name type="scientific">Carnegiea gigantea</name>
    <dbReference type="NCBI Taxonomy" id="171969"/>
    <lineage>
        <taxon>Eukaryota</taxon>
        <taxon>Viridiplantae</taxon>
        <taxon>Streptophyta</taxon>
        <taxon>Embryophyta</taxon>
        <taxon>Tracheophyta</taxon>
        <taxon>Spermatophyta</taxon>
        <taxon>Magnoliopsida</taxon>
        <taxon>eudicotyledons</taxon>
        <taxon>Gunneridae</taxon>
        <taxon>Pentapetalae</taxon>
        <taxon>Caryophyllales</taxon>
        <taxon>Cactineae</taxon>
        <taxon>Cactaceae</taxon>
        <taxon>Cactoideae</taxon>
        <taxon>Echinocereeae</taxon>
        <taxon>Carnegiea</taxon>
    </lineage>
</organism>
<reference evidence="3" key="1">
    <citation type="submission" date="2022-04" db="EMBL/GenBank/DDBJ databases">
        <title>Carnegiea gigantea Genome sequencing and assembly v2.</title>
        <authorList>
            <person name="Copetti D."/>
            <person name="Sanderson M.J."/>
            <person name="Burquez A."/>
            <person name="Wojciechowski M.F."/>
        </authorList>
    </citation>
    <scope>NUCLEOTIDE SEQUENCE</scope>
    <source>
        <strain evidence="3">SGP5-SGP5p</strain>
        <tissue evidence="3">Aerial part</tissue>
    </source>
</reference>
<dbReference type="InterPro" id="IPR036047">
    <property type="entry name" value="F-box-like_dom_sf"/>
</dbReference>
<dbReference type="OrthoDB" id="629734at2759"/>
<dbReference type="AlphaFoldDB" id="A0A9Q1KY81"/>
<dbReference type="InterPro" id="IPR001810">
    <property type="entry name" value="F-box_dom"/>
</dbReference>
<dbReference type="Pfam" id="PF24758">
    <property type="entry name" value="LRR_At5g56370"/>
    <property type="match status" value="1"/>
</dbReference>
<dbReference type="EMBL" id="JAKOGI010000013">
    <property type="protein sequence ID" value="KAJ8450737.1"/>
    <property type="molecule type" value="Genomic_DNA"/>
</dbReference>
<dbReference type="Pfam" id="PF08387">
    <property type="entry name" value="FBD"/>
    <property type="match status" value="1"/>
</dbReference>
<name>A0A9Q1KY81_9CARY</name>
<dbReference type="Gene3D" id="3.80.10.10">
    <property type="entry name" value="Ribonuclease Inhibitor"/>
    <property type="match status" value="1"/>
</dbReference>
<dbReference type="SUPFAM" id="SSF52047">
    <property type="entry name" value="RNI-like"/>
    <property type="match status" value="1"/>
</dbReference>
<feature type="domain" description="F-box" evidence="2">
    <location>
        <begin position="39"/>
        <end position="73"/>
    </location>
</feature>
<dbReference type="SMART" id="SM00256">
    <property type="entry name" value="FBOX"/>
    <property type="match status" value="1"/>
</dbReference>
<dbReference type="PANTHER" id="PTHR31639">
    <property type="entry name" value="F-BOX PROTEIN-LIKE"/>
    <property type="match status" value="1"/>
</dbReference>
<dbReference type="InterPro" id="IPR006566">
    <property type="entry name" value="FBD"/>
</dbReference>
<evidence type="ECO:0000256" key="1">
    <source>
        <dbReference type="SAM" id="SignalP"/>
    </source>
</evidence>
<dbReference type="InterPro" id="IPR032675">
    <property type="entry name" value="LRR_dom_sf"/>
</dbReference>
<evidence type="ECO:0000259" key="2">
    <source>
        <dbReference type="PROSITE" id="PS50181"/>
    </source>
</evidence>
<keyword evidence="1" id="KW-0732">Signal</keyword>
<dbReference type="PROSITE" id="PS50181">
    <property type="entry name" value="FBOX"/>
    <property type="match status" value="1"/>
</dbReference>
<evidence type="ECO:0000313" key="4">
    <source>
        <dbReference type="Proteomes" id="UP001153076"/>
    </source>
</evidence>
<feature type="signal peptide" evidence="1">
    <location>
        <begin position="1"/>
        <end position="20"/>
    </location>
</feature>
<dbReference type="SMART" id="SM00579">
    <property type="entry name" value="FBD"/>
    <property type="match status" value="1"/>
</dbReference>
<dbReference type="PANTHER" id="PTHR31639:SF93">
    <property type="entry name" value="F-BOX_FBD_LRR PROTEIN"/>
    <property type="match status" value="1"/>
</dbReference>
<dbReference type="SUPFAM" id="SSF81383">
    <property type="entry name" value="F-box domain"/>
    <property type="match status" value="1"/>
</dbReference>
<keyword evidence="4" id="KW-1185">Reference proteome</keyword>
<comment type="caution">
    <text evidence="3">The sequence shown here is derived from an EMBL/GenBank/DDBJ whole genome shotgun (WGS) entry which is preliminary data.</text>
</comment>
<feature type="chain" id="PRO_5040248331" description="F-box domain-containing protein" evidence="1">
    <location>
        <begin position="21"/>
        <end position="451"/>
    </location>
</feature>
<sequence length="451" mass="51604">MHHLMLLALDSLLWIRSSLKSPLRARQPPKSPCNMEEVSDRISNLPGHIIDRILSHLPIRDAVRMSVLSSKWRYKWATLPHLIFDKDCCPSASEAQLVIKSKLVGIIDHVLLLHTGMIHKFKLSHKDLQAVPDIDRWILYISRSSVKEFILEIWKGQRYKIPSCLFSSKHLIHLELFNCLLSLPPSFKGFLNLKSLDLQHITLTQDAFENLIANCPLLERLTLMNFDGFGHLKIHAPNLQFFDVGGVYEDVTFEDTSLLSIISIGLYVNVHHEISATQRSTSNLVKFFIHLPRIRRLEVQGYFLKHLAVGNMPGKLPVACLELSYLSMRINFNDIKEWKAALCILRSSPNLIELEMLARPEEDNVVRAGLSFWAESNHFDCPLYQLRVVRIVDVVGLRPELDFIKFLLANSPTLEKLTVKPASNDGGLELLKELVRYRRASVQAEVIYVDP</sequence>
<dbReference type="InterPro" id="IPR055411">
    <property type="entry name" value="LRR_FXL15/At3g58940/PEG3-like"/>
</dbReference>